<dbReference type="PANTHER" id="PTHR11552:SF208">
    <property type="entry name" value="RE36204P-RELATED"/>
    <property type="match status" value="1"/>
</dbReference>
<dbReference type="PIRSF" id="PIRSF000137">
    <property type="entry name" value="Alcohol_oxidase"/>
    <property type="match status" value="1"/>
</dbReference>
<dbReference type="Pfam" id="PF00732">
    <property type="entry name" value="GMC_oxred_N"/>
    <property type="match status" value="1"/>
</dbReference>
<dbReference type="InterPro" id="IPR036188">
    <property type="entry name" value="FAD/NAD-bd_sf"/>
</dbReference>
<dbReference type="InterPro" id="IPR007867">
    <property type="entry name" value="GMC_OxRtase_C"/>
</dbReference>
<keyword evidence="2" id="KW-0732">Signal</keyword>
<evidence type="ECO:0000256" key="1">
    <source>
        <dbReference type="ARBA" id="ARBA00010790"/>
    </source>
</evidence>
<dbReference type="GeneID" id="108565152"/>
<evidence type="ECO:0000259" key="3">
    <source>
        <dbReference type="PROSITE" id="PS00624"/>
    </source>
</evidence>
<evidence type="ECO:0000313" key="5">
    <source>
        <dbReference type="RefSeq" id="XP_017779939.1"/>
    </source>
</evidence>
<dbReference type="Gene3D" id="3.30.560.10">
    <property type="entry name" value="Glucose Oxidase, domain 3"/>
    <property type="match status" value="1"/>
</dbReference>
<feature type="domain" description="Glucose-methanol-choline oxidoreductase N-terminal" evidence="3">
    <location>
        <begin position="324"/>
        <end position="338"/>
    </location>
</feature>
<feature type="signal peptide" evidence="2">
    <location>
        <begin position="1"/>
        <end position="19"/>
    </location>
</feature>
<reference evidence="5" key="1">
    <citation type="submission" date="2025-08" db="UniProtKB">
        <authorList>
            <consortium name="RefSeq"/>
        </authorList>
    </citation>
    <scope>IDENTIFICATION</scope>
    <source>
        <tissue evidence="5">Whole Larva</tissue>
    </source>
</reference>
<sequence length="649" mass="72244">MDFATILYVILIAVSSASSQESENEDVADMLNRIGDEYEQVSSRNGKFFFPKYANYGAQAGPQPYSNAIEEFDFIVVGSGSAGATLATRLSENPKWRVLLLEVGKEPSAITDIPALAASFQLTDYNWGYLMEKQDNIGLGMVDQRMAWPRGRVLGGTSVINYMIHVRGNRGDYKRWKALGNPGWGYEDVLPYFKKLEDYSVAYADAGYRNRGGPIGVQDVSYRSDSVHIFINAAQEAGLKYIDYNGRGSLGVSYVQASTRRGRRCSVENTYLRNARGRPNLVISTLSRVTNLILDGTTVVGVQYIKNRQYHTAKAKKEVILSAGTFNSPQILMLSGIGPKTHLEELGIPVVRDLPVGETLYDHLTFLGLLFKSNDTITINYSDLENPRSFISLVSNGTGPLTSLGGVEALAYIQTNVSREKDKYPDVELIFLGGGFHMDKGALYAKTFRITPKIYDALWKPLEDEQVWTILPMLLHPKSKGNLKLKSKNPYHWPKLFGNSFNDPENLDMKTFIASIREVQRIARTPTFQKFGTEQVKTPIPGCEHLVFDTDEYWSCALMHITGSLHHQVGTCKMGPANDKTAVVDSNLKVYGINRLRVADCSVIPVTLSAHTNIPAIMVGEKAADLIKDEWTEAEGRSNFDPRRNIKDA</sequence>
<organism evidence="4 5">
    <name type="scientific">Nicrophorus vespilloides</name>
    <name type="common">Boreal carrion beetle</name>
    <dbReference type="NCBI Taxonomy" id="110193"/>
    <lineage>
        <taxon>Eukaryota</taxon>
        <taxon>Metazoa</taxon>
        <taxon>Ecdysozoa</taxon>
        <taxon>Arthropoda</taxon>
        <taxon>Hexapoda</taxon>
        <taxon>Insecta</taxon>
        <taxon>Pterygota</taxon>
        <taxon>Neoptera</taxon>
        <taxon>Endopterygota</taxon>
        <taxon>Coleoptera</taxon>
        <taxon>Polyphaga</taxon>
        <taxon>Staphyliniformia</taxon>
        <taxon>Silphidae</taxon>
        <taxon>Nicrophorinae</taxon>
        <taxon>Nicrophorus</taxon>
    </lineage>
</organism>
<protein>
    <submittedName>
        <fullName evidence="5">Glucose dehydrogenase [FAD, quinone]-like</fullName>
    </submittedName>
</protein>
<dbReference type="Proteomes" id="UP000695000">
    <property type="component" value="Unplaced"/>
</dbReference>
<dbReference type="SUPFAM" id="SSF54373">
    <property type="entry name" value="FAD-linked reductases, C-terminal domain"/>
    <property type="match status" value="1"/>
</dbReference>
<dbReference type="PROSITE" id="PS00624">
    <property type="entry name" value="GMC_OXRED_2"/>
    <property type="match status" value="1"/>
</dbReference>
<dbReference type="PANTHER" id="PTHR11552">
    <property type="entry name" value="GLUCOSE-METHANOL-CHOLINE GMC OXIDOREDUCTASE"/>
    <property type="match status" value="1"/>
</dbReference>
<dbReference type="RefSeq" id="XP_017779939.1">
    <property type="nucleotide sequence ID" value="XM_017924450.1"/>
</dbReference>
<dbReference type="Pfam" id="PF05199">
    <property type="entry name" value="GMC_oxred_C"/>
    <property type="match status" value="1"/>
</dbReference>
<gene>
    <name evidence="5" type="primary">LOC108565152</name>
</gene>
<comment type="similarity">
    <text evidence="1">Belongs to the GMC oxidoreductase family.</text>
</comment>
<dbReference type="SUPFAM" id="SSF51905">
    <property type="entry name" value="FAD/NAD(P)-binding domain"/>
    <property type="match status" value="1"/>
</dbReference>
<dbReference type="InterPro" id="IPR000172">
    <property type="entry name" value="GMC_OxRdtase_N"/>
</dbReference>
<evidence type="ECO:0000313" key="4">
    <source>
        <dbReference type="Proteomes" id="UP000695000"/>
    </source>
</evidence>
<feature type="chain" id="PRO_5045354341" evidence="2">
    <location>
        <begin position="20"/>
        <end position="649"/>
    </location>
</feature>
<proteinExistence type="inferred from homology"/>
<keyword evidence="4" id="KW-1185">Reference proteome</keyword>
<dbReference type="Gene3D" id="3.50.50.60">
    <property type="entry name" value="FAD/NAD(P)-binding domain"/>
    <property type="match status" value="1"/>
</dbReference>
<evidence type="ECO:0000256" key="2">
    <source>
        <dbReference type="SAM" id="SignalP"/>
    </source>
</evidence>
<name>A0ABM1MZD9_NICVS</name>
<dbReference type="InterPro" id="IPR012132">
    <property type="entry name" value="GMC_OxRdtase"/>
</dbReference>
<accession>A0ABM1MZD9</accession>